<sequence>MNKCFPLVLLWMGLLLSSCSSKIFPTKSATTPAPAKGSELVKAKNLDFRYLKAKGKIKIDMPQLQQSANLNVRMRKDSAIWLSVSLGIEGVRAYITRDSVQVINYLQKEYYAGDYAYLSRLLNVPVTFDRVQALLLGNYLPAEASTTPKINDQGAMQQVEFQEGGVLITQLIELTRNRVQQIKLAEQQTQNLFTVDFSDFRPLAPSAVPFAYAVLVQAQPAKGKLATATINYRNIDVDQERLSFPFSVPKGYVRKK</sequence>
<dbReference type="AlphaFoldDB" id="A0A2M9B989"/>
<keyword evidence="1" id="KW-0732">Signal</keyword>
<dbReference type="Gene3D" id="2.50.20.10">
    <property type="entry name" value="Lipoprotein localisation LolA/LolB/LppX"/>
    <property type="match status" value="1"/>
</dbReference>
<organism evidence="2 3">
    <name type="scientific">Hymenobacter chitinivorans DSM 11115</name>
    <dbReference type="NCBI Taxonomy" id="1121954"/>
    <lineage>
        <taxon>Bacteria</taxon>
        <taxon>Pseudomonadati</taxon>
        <taxon>Bacteroidota</taxon>
        <taxon>Cytophagia</taxon>
        <taxon>Cytophagales</taxon>
        <taxon>Hymenobacteraceae</taxon>
        <taxon>Hymenobacter</taxon>
    </lineage>
</organism>
<proteinExistence type="predicted"/>
<accession>A0A2M9B989</accession>
<protein>
    <submittedName>
        <fullName evidence="2">Uncharacterized protein DUF4292</fullName>
    </submittedName>
</protein>
<comment type="caution">
    <text evidence="2">The sequence shown here is derived from an EMBL/GenBank/DDBJ whole genome shotgun (WGS) entry which is preliminary data.</text>
</comment>
<dbReference type="RefSeq" id="WP_100337145.1">
    <property type="nucleotide sequence ID" value="NZ_PGFA01000002.1"/>
</dbReference>
<dbReference type="Proteomes" id="UP000228535">
    <property type="component" value="Unassembled WGS sequence"/>
</dbReference>
<feature type="signal peptide" evidence="1">
    <location>
        <begin position="1"/>
        <end position="23"/>
    </location>
</feature>
<feature type="chain" id="PRO_5014812365" evidence="1">
    <location>
        <begin position="24"/>
        <end position="256"/>
    </location>
</feature>
<dbReference type="OrthoDB" id="849114at2"/>
<gene>
    <name evidence="2" type="ORF">CLV45_2856</name>
</gene>
<evidence type="ECO:0000256" key="1">
    <source>
        <dbReference type="SAM" id="SignalP"/>
    </source>
</evidence>
<dbReference type="PROSITE" id="PS51257">
    <property type="entry name" value="PROKAR_LIPOPROTEIN"/>
    <property type="match status" value="1"/>
</dbReference>
<reference evidence="2 3" key="1">
    <citation type="submission" date="2017-11" db="EMBL/GenBank/DDBJ databases">
        <title>Genomic Encyclopedia of Archaeal and Bacterial Type Strains, Phase II (KMG-II): From Individual Species to Whole Genera.</title>
        <authorList>
            <person name="Goeker M."/>
        </authorList>
    </citation>
    <scope>NUCLEOTIDE SEQUENCE [LARGE SCALE GENOMIC DNA]</scope>
    <source>
        <strain evidence="2 3">DSM 11115</strain>
    </source>
</reference>
<dbReference type="InterPro" id="IPR025634">
    <property type="entry name" value="DUF4292"/>
</dbReference>
<keyword evidence="3" id="KW-1185">Reference proteome</keyword>
<dbReference type="EMBL" id="PGFA01000002">
    <property type="protein sequence ID" value="PJJ54515.1"/>
    <property type="molecule type" value="Genomic_DNA"/>
</dbReference>
<dbReference type="Pfam" id="PF14125">
    <property type="entry name" value="DUF4292"/>
    <property type="match status" value="1"/>
</dbReference>
<evidence type="ECO:0000313" key="3">
    <source>
        <dbReference type="Proteomes" id="UP000228535"/>
    </source>
</evidence>
<name>A0A2M9B989_9BACT</name>
<evidence type="ECO:0000313" key="2">
    <source>
        <dbReference type="EMBL" id="PJJ54515.1"/>
    </source>
</evidence>